<dbReference type="PROSITE" id="PS51293">
    <property type="entry name" value="SANT"/>
    <property type="match status" value="1"/>
</dbReference>
<comment type="caution">
    <text evidence="3">The sequence shown here is derived from an EMBL/GenBank/DDBJ whole genome shotgun (WGS) entry which is preliminary data.</text>
</comment>
<feature type="compositionally biased region" description="Polar residues" evidence="1">
    <location>
        <begin position="130"/>
        <end position="145"/>
    </location>
</feature>
<dbReference type="SUPFAM" id="SSF46689">
    <property type="entry name" value="Homeodomain-like"/>
    <property type="match status" value="1"/>
</dbReference>
<accession>A0A2I1GQR2</accession>
<gene>
    <name evidence="3" type="ORF">RhiirA4_445641</name>
</gene>
<dbReference type="EMBL" id="LLXI01000693">
    <property type="protein sequence ID" value="PKY48993.1"/>
    <property type="molecule type" value="Genomic_DNA"/>
</dbReference>
<dbReference type="VEuPathDB" id="FungiDB:RhiirFUN_007095"/>
<dbReference type="Gene3D" id="1.10.10.60">
    <property type="entry name" value="Homeodomain-like"/>
    <property type="match status" value="1"/>
</dbReference>
<evidence type="ECO:0000313" key="4">
    <source>
        <dbReference type="Proteomes" id="UP000234323"/>
    </source>
</evidence>
<dbReference type="OrthoDB" id="2193595at2759"/>
<proteinExistence type="predicted"/>
<name>A0A2I1GQR2_9GLOM</name>
<organism evidence="3 4">
    <name type="scientific">Rhizophagus irregularis</name>
    <dbReference type="NCBI Taxonomy" id="588596"/>
    <lineage>
        <taxon>Eukaryota</taxon>
        <taxon>Fungi</taxon>
        <taxon>Fungi incertae sedis</taxon>
        <taxon>Mucoromycota</taxon>
        <taxon>Glomeromycotina</taxon>
        <taxon>Glomeromycetes</taxon>
        <taxon>Glomerales</taxon>
        <taxon>Glomeraceae</taxon>
        <taxon>Rhizophagus</taxon>
    </lineage>
</organism>
<sequence>MSRGNHNESDYNFTYPLTKLDTLLLSQDQKFYFPNQEKNIQTSRPYTYYPSVTNFSSRYPNSELASSDQQYLGMDDETRKNTLSLSLQQQNSFSPPSITNDDSTSSCCSISELALSDHHYLGAEDHDTASDQSPDSPKTPTNGPFNVNNNVNISYPWSLSTVYELSPPPVSQKIYHTPSIFNFNQNDLQQQQQQQQQQNKQNQQDLSQDIISPLQSSPSLSTSSCLDYSDVNDKVEPEQKTILYDNNNNNINTCEESSKKGYQRKSKEEIFLKFKLPKNGIATRTRSKKSIPNQDPPSMIKKKHHLSEEEKTLQKYSFKVADIPPFSRKVTLPSKNSQVINNLSKKNSNYPIPKTRSQILSNWTYYDQKKFLSFYLSEGKNFGQLAKSLNKSTKEVVEFYYYFKMSKEFRTAKSIKKELVNYSSKLEQINDSIIKLKHLSNVEKSISSPTTRVAPTRVTFAPSAISKKRRGRPKKSSHVRGGIHYYY</sequence>
<feature type="domain" description="SANT" evidence="2">
    <location>
        <begin position="358"/>
        <end position="408"/>
    </location>
</feature>
<reference evidence="3 4" key="1">
    <citation type="submission" date="2015-10" db="EMBL/GenBank/DDBJ databases">
        <title>Genome analyses suggest a sexual origin of heterokaryosis in a supposedly ancient asexual fungus.</title>
        <authorList>
            <person name="Ropars J."/>
            <person name="Sedzielewska K."/>
            <person name="Noel J."/>
            <person name="Charron P."/>
            <person name="Farinelli L."/>
            <person name="Marton T."/>
            <person name="Kruger M."/>
            <person name="Pelin A."/>
            <person name="Brachmann A."/>
            <person name="Corradi N."/>
        </authorList>
    </citation>
    <scope>NUCLEOTIDE SEQUENCE [LARGE SCALE GENOMIC DNA]</scope>
    <source>
        <strain evidence="3 4">A4</strain>
    </source>
</reference>
<feature type="region of interest" description="Disordered" evidence="1">
    <location>
        <begin position="187"/>
        <end position="206"/>
    </location>
</feature>
<evidence type="ECO:0000256" key="1">
    <source>
        <dbReference type="SAM" id="MobiDB-lite"/>
    </source>
</evidence>
<dbReference type="AlphaFoldDB" id="A0A2I1GQR2"/>
<keyword evidence="4" id="KW-1185">Reference proteome</keyword>
<evidence type="ECO:0000313" key="3">
    <source>
        <dbReference type="EMBL" id="PKY48993.1"/>
    </source>
</evidence>
<dbReference type="VEuPathDB" id="FungiDB:RhiirA1_538058"/>
<dbReference type="InterPro" id="IPR017884">
    <property type="entry name" value="SANT_dom"/>
</dbReference>
<feature type="region of interest" description="Disordered" evidence="1">
    <location>
        <begin position="124"/>
        <end position="147"/>
    </location>
</feature>
<dbReference type="Proteomes" id="UP000234323">
    <property type="component" value="Unassembled WGS sequence"/>
</dbReference>
<dbReference type="InterPro" id="IPR009057">
    <property type="entry name" value="Homeodomain-like_sf"/>
</dbReference>
<feature type="region of interest" description="Disordered" evidence="1">
    <location>
        <begin position="240"/>
        <end position="260"/>
    </location>
</feature>
<evidence type="ECO:0000259" key="2">
    <source>
        <dbReference type="PROSITE" id="PS51293"/>
    </source>
</evidence>
<protein>
    <recommendedName>
        <fullName evidence="2">SANT domain-containing protein</fullName>
    </recommendedName>
</protein>
<dbReference type="VEuPathDB" id="FungiDB:FUN_004952"/>